<dbReference type="SUPFAM" id="SSF46955">
    <property type="entry name" value="Putative DNA-binding domain"/>
    <property type="match status" value="1"/>
</dbReference>
<gene>
    <name evidence="4" type="ORF">FB474_1122</name>
</gene>
<keyword evidence="1 4" id="KW-0238">DNA-binding</keyword>
<dbReference type="PANTHER" id="PTHR30204">
    <property type="entry name" value="REDOX-CYCLING DRUG-SENSING TRANSCRIPTIONAL ACTIVATOR SOXR"/>
    <property type="match status" value="1"/>
</dbReference>
<evidence type="ECO:0000256" key="2">
    <source>
        <dbReference type="SAM" id="Coils"/>
    </source>
</evidence>
<dbReference type="Pfam" id="PF13411">
    <property type="entry name" value="MerR_1"/>
    <property type="match status" value="1"/>
</dbReference>
<dbReference type="EMBL" id="VFOQ01000001">
    <property type="protein sequence ID" value="TQL59756.1"/>
    <property type="molecule type" value="Genomic_DNA"/>
</dbReference>
<dbReference type="SMART" id="SM00422">
    <property type="entry name" value="HTH_MERR"/>
    <property type="match status" value="1"/>
</dbReference>
<feature type="coiled-coil region" evidence="2">
    <location>
        <begin position="79"/>
        <end position="106"/>
    </location>
</feature>
<proteinExistence type="predicted"/>
<evidence type="ECO:0000256" key="1">
    <source>
        <dbReference type="ARBA" id="ARBA00023125"/>
    </source>
</evidence>
<dbReference type="RefSeq" id="WP_141787734.1">
    <property type="nucleotide sequence ID" value="NZ_BAAAKX010000004.1"/>
</dbReference>
<evidence type="ECO:0000313" key="4">
    <source>
        <dbReference type="EMBL" id="TQL59756.1"/>
    </source>
</evidence>
<evidence type="ECO:0000259" key="3">
    <source>
        <dbReference type="PROSITE" id="PS50937"/>
    </source>
</evidence>
<dbReference type="InterPro" id="IPR000551">
    <property type="entry name" value="MerR-type_HTH_dom"/>
</dbReference>
<evidence type="ECO:0000313" key="5">
    <source>
        <dbReference type="Proteomes" id="UP000319514"/>
    </source>
</evidence>
<dbReference type="Proteomes" id="UP000319514">
    <property type="component" value="Unassembled WGS sequence"/>
</dbReference>
<dbReference type="PROSITE" id="PS50937">
    <property type="entry name" value="HTH_MERR_2"/>
    <property type="match status" value="1"/>
</dbReference>
<accession>A0A542ZHH9</accession>
<dbReference type="OrthoDB" id="9802039at2"/>
<name>A0A542ZHH9_9MICO</name>
<dbReference type="Gene3D" id="1.10.1660.10">
    <property type="match status" value="1"/>
</dbReference>
<protein>
    <submittedName>
        <fullName evidence="4">DNA-binding transcriptional MerR regulator</fullName>
    </submittedName>
</protein>
<feature type="domain" description="HTH merR-type" evidence="3">
    <location>
        <begin position="3"/>
        <end position="72"/>
    </location>
</feature>
<sequence>MQALSTREAADRVGLSQDTLRWYERIGLLDRVPRGSDGRRRFGERDLTWLTLITRLRATGMPVAQMREYAELVRSDSGIEERLALLEEHRERMARLRADLDACSGLLDTKIDHYRRLAAERNDSDEASEPRRA</sequence>
<dbReference type="CDD" id="cd01109">
    <property type="entry name" value="HTH_YyaN"/>
    <property type="match status" value="1"/>
</dbReference>
<keyword evidence="2" id="KW-0175">Coiled coil</keyword>
<dbReference type="InterPro" id="IPR009061">
    <property type="entry name" value="DNA-bd_dom_put_sf"/>
</dbReference>
<dbReference type="AlphaFoldDB" id="A0A542ZHH9"/>
<reference evidence="4 5" key="1">
    <citation type="submission" date="2019-06" db="EMBL/GenBank/DDBJ databases">
        <title>Sequencing the genomes of 1000 actinobacteria strains.</title>
        <authorList>
            <person name="Klenk H.-P."/>
        </authorList>
    </citation>
    <scope>NUCLEOTIDE SEQUENCE [LARGE SCALE GENOMIC DNA]</scope>
    <source>
        <strain evidence="4 5">DSM 18082</strain>
    </source>
</reference>
<dbReference type="GO" id="GO:0003700">
    <property type="term" value="F:DNA-binding transcription factor activity"/>
    <property type="evidence" value="ECO:0007669"/>
    <property type="project" value="InterPro"/>
</dbReference>
<dbReference type="GO" id="GO:0003677">
    <property type="term" value="F:DNA binding"/>
    <property type="evidence" value="ECO:0007669"/>
    <property type="project" value="UniProtKB-KW"/>
</dbReference>
<keyword evidence="5" id="KW-1185">Reference proteome</keyword>
<organism evidence="4 5">
    <name type="scientific">Oryzihumus leptocrescens</name>
    <dbReference type="NCBI Taxonomy" id="297536"/>
    <lineage>
        <taxon>Bacteria</taxon>
        <taxon>Bacillati</taxon>
        <taxon>Actinomycetota</taxon>
        <taxon>Actinomycetes</taxon>
        <taxon>Micrococcales</taxon>
        <taxon>Intrasporangiaceae</taxon>
        <taxon>Oryzihumus</taxon>
    </lineage>
</organism>
<dbReference type="InterPro" id="IPR047057">
    <property type="entry name" value="MerR_fam"/>
</dbReference>
<comment type="caution">
    <text evidence="4">The sequence shown here is derived from an EMBL/GenBank/DDBJ whole genome shotgun (WGS) entry which is preliminary data.</text>
</comment>
<dbReference type="PANTHER" id="PTHR30204:SF98">
    <property type="entry name" value="HTH-TYPE TRANSCRIPTIONAL REGULATOR ADHR"/>
    <property type="match status" value="1"/>
</dbReference>